<keyword evidence="4" id="KW-1185">Reference proteome</keyword>
<dbReference type="EMBL" id="LWMH01000001">
    <property type="protein sequence ID" value="KZS48284.1"/>
    <property type="molecule type" value="Genomic_DNA"/>
</dbReference>
<evidence type="ECO:0000256" key="2">
    <source>
        <dbReference type="SAM" id="Phobius"/>
    </source>
</evidence>
<dbReference type="GeneID" id="97556198"/>
<dbReference type="Proteomes" id="UP000076796">
    <property type="component" value="Unassembled WGS sequence"/>
</dbReference>
<evidence type="ECO:0000256" key="1">
    <source>
        <dbReference type="SAM" id="MobiDB-lite"/>
    </source>
</evidence>
<keyword evidence="2" id="KW-0812">Transmembrane</keyword>
<feature type="region of interest" description="Disordered" evidence="1">
    <location>
        <begin position="1"/>
        <end position="20"/>
    </location>
</feature>
<name>A0A163LNK4_9BACL</name>
<feature type="transmembrane region" description="Helical" evidence="2">
    <location>
        <begin position="46"/>
        <end position="68"/>
    </location>
</feature>
<comment type="caution">
    <text evidence="3">The sequence shown here is derived from an EMBL/GenBank/DDBJ whole genome shotgun (WGS) entry which is preliminary data.</text>
</comment>
<dbReference type="AlphaFoldDB" id="A0A163LNK4"/>
<keyword evidence="2" id="KW-0472">Membrane</keyword>
<evidence type="ECO:0000313" key="3">
    <source>
        <dbReference type="EMBL" id="KZS48284.1"/>
    </source>
</evidence>
<dbReference type="OrthoDB" id="2665277at2"/>
<reference evidence="3" key="1">
    <citation type="journal article" date="2016" name="Genome Announc.">
        <title>Draft genomes of two strains of Paenibacillus glucanolyticus with capability to degrade lignocellulose.</title>
        <authorList>
            <person name="Mathews S.L."/>
            <person name="Pawlak J."/>
            <person name="Grunden A.M."/>
        </authorList>
    </citation>
    <scope>NUCLEOTIDE SEQUENCE [LARGE SCALE GENOMIC DNA]</scope>
    <source>
        <strain evidence="3">SLM1</strain>
    </source>
</reference>
<protein>
    <submittedName>
        <fullName evidence="3">Uncharacterized protein</fullName>
    </submittedName>
</protein>
<gene>
    <name evidence="3" type="ORF">AWU65_21275</name>
</gene>
<dbReference type="RefSeq" id="WP_063479253.1">
    <property type="nucleotide sequence ID" value="NZ_CP147845.1"/>
</dbReference>
<sequence>MNEEKPDWYERAQQGPFQNEPFTAEMKNKVQVSLTQGSHRSKRRPYLRVGMTGVLLFVTLLLLIQFPWGERTVQQHTAGGGPSPSVTETIRAEGTTDEGTLQVVAIDKEEITELGAPSCFGLETDLSFKGDYKVKYAAEGTSEDVVVLEDLTFIQPTSAALQMIRLPFQEADVFILAPQYKDCHGIQIYAFAVEHGSGKAVQLQFEEEFSRASTSYYRPGTTPTVKDNKLVLKSTEGPGGEGSPEYNMAERMYQLDLRQNAMVMVLRKDRKS</sequence>
<dbReference type="STRING" id="59843.A3958_20395"/>
<proteinExistence type="predicted"/>
<feature type="compositionally biased region" description="Basic and acidic residues" evidence="1">
    <location>
        <begin position="1"/>
        <end position="10"/>
    </location>
</feature>
<organism evidence="3 4">
    <name type="scientific">Paenibacillus glucanolyticus</name>
    <dbReference type="NCBI Taxonomy" id="59843"/>
    <lineage>
        <taxon>Bacteria</taxon>
        <taxon>Bacillati</taxon>
        <taxon>Bacillota</taxon>
        <taxon>Bacilli</taxon>
        <taxon>Bacillales</taxon>
        <taxon>Paenibacillaceae</taxon>
        <taxon>Paenibacillus</taxon>
    </lineage>
</organism>
<keyword evidence="2" id="KW-1133">Transmembrane helix</keyword>
<accession>A0A163LNK4</accession>
<evidence type="ECO:0000313" key="4">
    <source>
        <dbReference type="Proteomes" id="UP000076796"/>
    </source>
</evidence>